<evidence type="ECO:0000313" key="2">
    <source>
        <dbReference type="Proteomes" id="UP000053331"/>
    </source>
</evidence>
<keyword evidence="2" id="KW-1185">Reference proteome</keyword>
<dbReference type="AlphaFoldDB" id="A0A081ETA7"/>
<name>A0A081ETA7_9EURY</name>
<dbReference type="OrthoDB" id="316398at2157"/>
<evidence type="ECO:0000313" key="1">
    <source>
        <dbReference type="EMBL" id="KDS90645.1"/>
    </source>
</evidence>
<accession>A0A081ETA7</accession>
<sequence length="63" mass="7089">MKIVDGDKVECDRCESVFLIGDVSLLEKETNRDYERVLCEECLGDVGVPKGYTLRRDISHLAG</sequence>
<protein>
    <submittedName>
        <fullName evidence="1">Uncharacterized protein</fullName>
    </submittedName>
</protein>
<gene>
    <name evidence="1" type="ORF">FK85_11890</name>
</gene>
<dbReference type="Proteomes" id="UP000053331">
    <property type="component" value="Unassembled WGS sequence"/>
</dbReference>
<comment type="caution">
    <text evidence="1">The sequence shown here is derived from an EMBL/GenBank/DDBJ whole genome shotgun (WGS) entry which is preliminary data.</text>
</comment>
<organism evidence="1 2">
    <name type="scientific">Halorubrum saccharovorum</name>
    <dbReference type="NCBI Taxonomy" id="2248"/>
    <lineage>
        <taxon>Archaea</taxon>
        <taxon>Methanobacteriati</taxon>
        <taxon>Methanobacteriota</taxon>
        <taxon>Stenosarchaea group</taxon>
        <taxon>Halobacteria</taxon>
        <taxon>Halobacteriales</taxon>
        <taxon>Haloferacaceae</taxon>
        <taxon>Halorubrum</taxon>
    </lineage>
</organism>
<dbReference type="RefSeq" id="WP_050023911.1">
    <property type="nucleotide sequence ID" value="NZ_JNFH02000011.1"/>
</dbReference>
<dbReference type="EMBL" id="JNFH02000011">
    <property type="protein sequence ID" value="KDS90645.1"/>
    <property type="molecule type" value="Genomic_DNA"/>
</dbReference>
<reference evidence="1 2" key="1">
    <citation type="journal article" date="2015" name="Genome Announc.">
        <title>Draft genome sequence of a Halorubrum H3 strain isolated from the burlinskoye salt lake (Altai Krai, Russia).</title>
        <authorList>
            <person name="Rozanov A.S."/>
            <person name="Bryanskaya A.V."/>
            <person name="Malup T.K."/>
            <person name="Kotenko A.V."/>
            <person name="Peltek S.E."/>
        </authorList>
    </citation>
    <scope>NUCLEOTIDE SEQUENCE [LARGE SCALE GENOMIC DNA]</scope>
    <source>
        <strain evidence="1 2">H3</strain>
    </source>
</reference>
<proteinExistence type="predicted"/>